<protein>
    <recommendedName>
        <fullName evidence="4">Glycosyltransferase RgtA/B/C/D-like domain-containing protein</fullName>
    </recommendedName>
</protein>
<organism evidence="2 3">
    <name type="scientific">Phenylobacterium hankyongense</name>
    <dbReference type="NCBI Taxonomy" id="1813876"/>
    <lineage>
        <taxon>Bacteria</taxon>
        <taxon>Pseudomonadati</taxon>
        <taxon>Pseudomonadota</taxon>
        <taxon>Alphaproteobacteria</taxon>
        <taxon>Caulobacterales</taxon>
        <taxon>Caulobacteraceae</taxon>
        <taxon>Phenylobacterium</taxon>
    </lineage>
</organism>
<keyword evidence="3" id="KW-1185">Reference proteome</keyword>
<dbReference type="RefSeq" id="WP_111457273.1">
    <property type="nucleotide sequence ID" value="NZ_QFYP01000001.1"/>
</dbReference>
<dbReference type="OrthoDB" id="7184602at2"/>
<dbReference type="Proteomes" id="UP000249842">
    <property type="component" value="Unassembled WGS sequence"/>
</dbReference>
<comment type="caution">
    <text evidence="2">The sequence shown here is derived from an EMBL/GenBank/DDBJ whole genome shotgun (WGS) entry which is preliminary data.</text>
</comment>
<name>A0A328AY07_9CAUL</name>
<dbReference type="EMBL" id="QFYP01000001">
    <property type="protein sequence ID" value="RAK59980.1"/>
    <property type="molecule type" value="Genomic_DNA"/>
</dbReference>
<feature type="transmembrane region" description="Helical" evidence="1">
    <location>
        <begin position="377"/>
        <end position="396"/>
    </location>
</feature>
<accession>A0A328AY07</accession>
<dbReference type="AlphaFoldDB" id="A0A328AY07"/>
<evidence type="ECO:0000313" key="3">
    <source>
        <dbReference type="Proteomes" id="UP000249842"/>
    </source>
</evidence>
<gene>
    <name evidence="2" type="ORF">DJ021_09280</name>
</gene>
<reference evidence="3" key="1">
    <citation type="submission" date="2018-05" db="EMBL/GenBank/DDBJ databases">
        <authorList>
            <person name="Li X."/>
        </authorList>
    </citation>
    <scope>NUCLEOTIDE SEQUENCE [LARGE SCALE GENOMIC DNA]</scope>
    <source>
        <strain evidence="3">HKS-05</strain>
    </source>
</reference>
<keyword evidence="1" id="KW-0472">Membrane</keyword>
<sequence length="458" mass="50225">MTKPELNINARDGLRVVLAAGFLLLLGANLPGHLSYDSVAQLYEGHFHVRETWGPASYAWLLGLFDAVIPGTALYVVASALLLFLSLASFDGLRNRIGWAGVAVAALVLLTPQVLVYQAIVWKDVMFANAAVAALVLLAHAARDWDDRRRRWLWLVGVVLLLALASLVRQNGIIVTAMAALALGWIASRGRWVRGGVWALGLLFVVLLAAQGLTRLAEPANAPPDTAFHKGVRILQNYDIAGAVTLDPGYRLTALEKADPVAAKVIESRAPLGYSGQRIDFLDDDAAFGAALWDVPDPAIRAQWADLVLRHPVLYLRVRMEDFRWVFATPVVDRCLPIYVGVDAPAEKMQPLGLQHRFTHADRQLMNYHTWFLDTPLYSHVAYAALGLVLAGLLLARRDPADIAMIALLLSGVAFAASFFVISIACDYRYLYFTDLSALVGLVYVAVDFPLRRRRAAA</sequence>
<evidence type="ECO:0008006" key="4">
    <source>
        <dbReference type="Google" id="ProtNLM"/>
    </source>
</evidence>
<keyword evidence="1" id="KW-1133">Transmembrane helix</keyword>
<feature type="transmembrane region" description="Helical" evidence="1">
    <location>
        <begin position="154"/>
        <end position="186"/>
    </location>
</feature>
<feature type="transmembrane region" description="Helical" evidence="1">
    <location>
        <begin position="58"/>
        <end position="85"/>
    </location>
</feature>
<feature type="transmembrane region" description="Helical" evidence="1">
    <location>
        <begin position="403"/>
        <end position="424"/>
    </location>
</feature>
<feature type="transmembrane region" description="Helical" evidence="1">
    <location>
        <begin position="430"/>
        <end position="451"/>
    </location>
</feature>
<evidence type="ECO:0000313" key="2">
    <source>
        <dbReference type="EMBL" id="RAK59980.1"/>
    </source>
</evidence>
<keyword evidence="1" id="KW-0812">Transmembrane</keyword>
<feature type="transmembrane region" description="Helical" evidence="1">
    <location>
        <begin position="12"/>
        <end position="30"/>
    </location>
</feature>
<feature type="transmembrane region" description="Helical" evidence="1">
    <location>
        <begin position="126"/>
        <end position="142"/>
    </location>
</feature>
<feature type="transmembrane region" description="Helical" evidence="1">
    <location>
        <begin position="192"/>
        <end position="210"/>
    </location>
</feature>
<proteinExistence type="predicted"/>
<feature type="transmembrane region" description="Helical" evidence="1">
    <location>
        <begin position="97"/>
        <end position="120"/>
    </location>
</feature>
<evidence type="ECO:0000256" key="1">
    <source>
        <dbReference type="SAM" id="Phobius"/>
    </source>
</evidence>